<name>A0A1M2VIA6_TRAPU</name>
<accession>A0A1M2VIA6</accession>
<evidence type="ECO:0000256" key="1">
    <source>
        <dbReference type="SAM" id="MobiDB-lite"/>
    </source>
</evidence>
<sequence length="219" mass="22470">MSLSEQRSTGGSISRSGTPQAAGASGQAQQQQSTRLAYQAQWPQDTQALPTGTTYAAPQGWQGATPMQGSSSAGQYGHAQSGGQGYPNAQMVYPQGYTQQQAAYAQSQGGVAVPGGGAQADLYAQGYGMAAQQGFASGTTYNAYGHGVPNMDPTYAYQASQMGAGLPGVDQQGAPYGGQYASQMYFDQSAVQMMSADAAAAQQWAGNTQGYQGHGFPGQ</sequence>
<feature type="compositionally biased region" description="Polar residues" evidence="1">
    <location>
        <begin position="65"/>
        <end position="74"/>
    </location>
</feature>
<comment type="caution">
    <text evidence="2">The sequence shown here is derived from an EMBL/GenBank/DDBJ whole genome shotgun (WGS) entry which is preliminary data.</text>
</comment>
<dbReference type="Proteomes" id="UP000184267">
    <property type="component" value="Unassembled WGS sequence"/>
</dbReference>
<feature type="region of interest" description="Disordered" evidence="1">
    <location>
        <begin position="1"/>
        <end position="82"/>
    </location>
</feature>
<gene>
    <name evidence="2" type="ORF">TRAPUB_1797</name>
</gene>
<protein>
    <submittedName>
        <fullName evidence="2">Uncharacterized protein</fullName>
    </submittedName>
</protein>
<dbReference type="OrthoDB" id="2260578at2759"/>
<dbReference type="OMA" id="PTYAYQA"/>
<feature type="compositionally biased region" description="Polar residues" evidence="1">
    <location>
        <begin position="42"/>
        <end position="56"/>
    </location>
</feature>
<reference evidence="2 3" key="1">
    <citation type="submission" date="2016-10" db="EMBL/GenBank/DDBJ databases">
        <title>Genome sequence of the basidiomycete white-rot fungus Trametes pubescens.</title>
        <authorList>
            <person name="Makela M.R."/>
            <person name="Granchi Z."/>
            <person name="Peng M."/>
            <person name="De Vries R.P."/>
            <person name="Grigoriev I."/>
            <person name="Riley R."/>
            <person name="Hilden K."/>
        </authorList>
    </citation>
    <scope>NUCLEOTIDE SEQUENCE [LARGE SCALE GENOMIC DNA]</scope>
    <source>
        <strain evidence="2 3">FBCC735</strain>
    </source>
</reference>
<feature type="compositionally biased region" description="Low complexity" evidence="1">
    <location>
        <begin position="7"/>
        <end position="41"/>
    </location>
</feature>
<proteinExistence type="predicted"/>
<keyword evidence="3" id="KW-1185">Reference proteome</keyword>
<dbReference type="AlphaFoldDB" id="A0A1M2VIA6"/>
<organism evidence="2 3">
    <name type="scientific">Trametes pubescens</name>
    <name type="common">White-rot fungus</name>
    <dbReference type="NCBI Taxonomy" id="154538"/>
    <lineage>
        <taxon>Eukaryota</taxon>
        <taxon>Fungi</taxon>
        <taxon>Dikarya</taxon>
        <taxon>Basidiomycota</taxon>
        <taxon>Agaricomycotina</taxon>
        <taxon>Agaricomycetes</taxon>
        <taxon>Polyporales</taxon>
        <taxon>Polyporaceae</taxon>
        <taxon>Trametes</taxon>
    </lineage>
</organism>
<dbReference type="EMBL" id="MNAD01001191">
    <property type="protein sequence ID" value="OJT07331.1"/>
    <property type="molecule type" value="Genomic_DNA"/>
</dbReference>
<evidence type="ECO:0000313" key="3">
    <source>
        <dbReference type="Proteomes" id="UP000184267"/>
    </source>
</evidence>
<evidence type="ECO:0000313" key="2">
    <source>
        <dbReference type="EMBL" id="OJT07331.1"/>
    </source>
</evidence>